<keyword evidence="3 5" id="KW-0808">Transferase</keyword>
<gene>
    <name evidence="5" type="ORF">HDF25_003850</name>
</gene>
<dbReference type="InterPro" id="IPR029044">
    <property type="entry name" value="Nucleotide-diphossugar_trans"/>
</dbReference>
<evidence type="ECO:0000313" key="6">
    <source>
        <dbReference type="Proteomes" id="UP000521017"/>
    </source>
</evidence>
<evidence type="ECO:0000256" key="3">
    <source>
        <dbReference type="ARBA" id="ARBA00022679"/>
    </source>
</evidence>
<dbReference type="EMBL" id="JACHCC010000010">
    <property type="protein sequence ID" value="MBB6501675.1"/>
    <property type="molecule type" value="Genomic_DNA"/>
</dbReference>
<evidence type="ECO:0000313" key="5">
    <source>
        <dbReference type="EMBL" id="MBB6501675.1"/>
    </source>
</evidence>
<dbReference type="PANTHER" id="PTHR43179:SF12">
    <property type="entry name" value="GALACTOFURANOSYLTRANSFERASE GLFT2"/>
    <property type="match status" value="1"/>
</dbReference>
<dbReference type="PANTHER" id="PTHR43179">
    <property type="entry name" value="RHAMNOSYLTRANSFERASE WBBL"/>
    <property type="match status" value="1"/>
</dbReference>
<organism evidence="5 6">
    <name type="scientific">Pedobacter cryoconitis</name>
    <dbReference type="NCBI Taxonomy" id="188932"/>
    <lineage>
        <taxon>Bacteria</taxon>
        <taxon>Pseudomonadati</taxon>
        <taxon>Bacteroidota</taxon>
        <taxon>Sphingobacteriia</taxon>
        <taxon>Sphingobacteriales</taxon>
        <taxon>Sphingobacteriaceae</taxon>
        <taxon>Pedobacter</taxon>
    </lineage>
</organism>
<dbReference type="GO" id="GO:0016757">
    <property type="term" value="F:glycosyltransferase activity"/>
    <property type="evidence" value="ECO:0007669"/>
    <property type="project" value="UniProtKB-KW"/>
</dbReference>
<evidence type="ECO:0000256" key="2">
    <source>
        <dbReference type="ARBA" id="ARBA00022676"/>
    </source>
</evidence>
<dbReference type="RefSeq" id="WP_184627647.1">
    <property type="nucleotide sequence ID" value="NZ_JACHCC010000010.1"/>
</dbReference>
<dbReference type="Proteomes" id="UP000521017">
    <property type="component" value="Unassembled WGS sequence"/>
</dbReference>
<sequence length="242" mass="28463">MMEEKIEIDIVILSYGQTEELKNTTINCINSLVTSENPDQIKFNIIVVESEKKMQPYQYEHSITTYPEQEFGYHRYMNIGIDMTSAPFICICNNDLIFHPGWATEILRPFHQFQDVFSASPFCSVHHPKMGFKMNDGLKLGYRIRYEVSGWCLFFRRDILRLMGKLDENYIFWCADNDYANTLWVLKLNHVLVTSSIVDHLENKTLKLQTPERQNELTEMEGVYLGKKWKHRTGEGWVSLML</sequence>
<dbReference type="AlphaFoldDB" id="A0A7X0J6C5"/>
<dbReference type="SUPFAM" id="SSF53448">
    <property type="entry name" value="Nucleotide-diphospho-sugar transferases"/>
    <property type="match status" value="1"/>
</dbReference>
<proteinExistence type="inferred from homology"/>
<reference evidence="5 6" key="1">
    <citation type="submission" date="2020-08" db="EMBL/GenBank/DDBJ databases">
        <title>Genomic Encyclopedia of Type Strains, Phase IV (KMG-V): Genome sequencing to study the core and pangenomes of soil and plant-associated prokaryotes.</title>
        <authorList>
            <person name="Whitman W."/>
        </authorList>
    </citation>
    <scope>NUCLEOTIDE SEQUENCE [LARGE SCALE GENOMIC DNA]</scope>
    <source>
        <strain evidence="5 6">M2T3</strain>
    </source>
</reference>
<name>A0A7X0J6C5_9SPHI</name>
<comment type="similarity">
    <text evidence="1">Belongs to the glycosyltransferase 2 family.</text>
</comment>
<feature type="domain" description="Glycosyltransferase 2-like" evidence="4">
    <location>
        <begin position="11"/>
        <end position="118"/>
    </location>
</feature>
<accession>A0A7X0J6C5</accession>
<evidence type="ECO:0000259" key="4">
    <source>
        <dbReference type="Pfam" id="PF00535"/>
    </source>
</evidence>
<dbReference type="Gene3D" id="3.90.550.10">
    <property type="entry name" value="Spore Coat Polysaccharide Biosynthesis Protein SpsA, Chain A"/>
    <property type="match status" value="1"/>
</dbReference>
<dbReference type="InterPro" id="IPR001173">
    <property type="entry name" value="Glyco_trans_2-like"/>
</dbReference>
<evidence type="ECO:0000256" key="1">
    <source>
        <dbReference type="ARBA" id="ARBA00006739"/>
    </source>
</evidence>
<dbReference type="Pfam" id="PF00535">
    <property type="entry name" value="Glycos_transf_2"/>
    <property type="match status" value="1"/>
</dbReference>
<protein>
    <submittedName>
        <fullName evidence="5">GT2 family glycosyltransferase</fullName>
    </submittedName>
</protein>
<keyword evidence="2" id="KW-0328">Glycosyltransferase</keyword>
<comment type="caution">
    <text evidence="5">The sequence shown here is derived from an EMBL/GenBank/DDBJ whole genome shotgun (WGS) entry which is preliminary data.</text>
</comment>